<keyword evidence="2" id="KW-1185">Reference proteome</keyword>
<proteinExistence type="predicted"/>
<accession>A0A9D5B3E7</accession>
<comment type="caution">
    <text evidence="1">The sequence shown here is derived from an EMBL/GenBank/DDBJ whole genome shotgun (WGS) entry which is preliminary data.</text>
</comment>
<evidence type="ECO:0000313" key="1">
    <source>
        <dbReference type="EMBL" id="KAI5428765.1"/>
    </source>
</evidence>
<dbReference type="AlphaFoldDB" id="A0A9D5B3E7"/>
<organism evidence="1 2">
    <name type="scientific">Pisum sativum</name>
    <name type="common">Garden pea</name>
    <name type="synonym">Lathyrus oleraceus</name>
    <dbReference type="NCBI Taxonomy" id="3888"/>
    <lineage>
        <taxon>Eukaryota</taxon>
        <taxon>Viridiplantae</taxon>
        <taxon>Streptophyta</taxon>
        <taxon>Embryophyta</taxon>
        <taxon>Tracheophyta</taxon>
        <taxon>Spermatophyta</taxon>
        <taxon>Magnoliopsida</taxon>
        <taxon>eudicotyledons</taxon>
        <taxon>Gunneridae</taxon>
        <taxon>Pentapetalae</taxon>
        <taxon>rosids</taxon>
        <taxon>fabids</taxon>
        <taxon>Fabales</taxon>
        <taxon>Fabaceae</taxon>
        <taxon>Papilionoideae</taxon>
        <taxon>50 kb inversion clade</taxon>
        <taxon>NPAAA clade</taxon>
        <taxon>Hologalegina</taxon>
        <taxon>IRL clade</taxon>
        <taxon>Fabeae</taxon>
        <taxon>Lathyrus</taxon>
    </lineage>
</organism>
<protein>
    <submittedName>
        <fullName evidence="1">Uncharacterized protein</fullName>
    </submittedName>
</protein>
<reference evidence="1 2" key="1">
    <citation type="journal article" date="2022" name="Nat. Genet.">
        <title>Improved pea reference genome and pan-genome highlight genomic features and evolutionary characteristics.</title>
        <authorList>
            <person name="Yang T."/>
            <person name="Liu R."/>
            <person name="Luo Y."/>
            <person name="Hu S."/>
            <person name="Wang D."/>
            <person name="Wang C."/>
            <person name="Pandey M.K."/>
            <person name="Ge S."/>
            <person name="Xu Q."/>
            <person name="Li N."/>
            <person name="Li G."/>
            <person name="Huang Y."/>
            <person name="Saxena R.K."/>
            <person name="Ji Y."/>
            <person name="Li M."/>
            <person name="Yan X."/>
            <person name="He Y."/>
            <person name="Liu Y."/>
            <person name="Wang X."/>
            <person name="Xiang C."/>
            <person name="Varshney R.K."/>
            <person name="Ding H."/>
            <person name="Gao S."/>
            <person name="Zong X."/>
        </authorList>
    </citation>
    <scope>NUCLEOTIDE SEQUENCE [LARGE SCALE GENOMIC DNA]</scope>
    <source>
        <strain evidence="1 2">cv. Zhongwan 6</strain>
    </source>
</reference>
<sequence>MFDHYNKSTTTVNISVKRLDIDGALAIIASIYANMNSVPVINGENFKDWKENMKIVLDRMDLDLALRMKQPTSLTESNTSEHRKYYEKCDHSNRTNLMIIKHDILEVFRGTISEEITNAKDFIAEIEKRIVKSDKAETSTLL</sequence>
<evidence type="ECO:0000313" key="2">
    <source>
        <dbReference type="Proteomes" id="UP001058974"/>
    </source>
</evidence>
<dbReference type="Proteomes" id="UP001058974">
    <property type="component" value="Chromosome 3"/>
</dbReference>
<gene>
    <name evidence="1" type="ORF">KIW84_033679</name>
</gene>
<dbReference type="EMBL" id="JAMSHJ010000003">
    <property type="protein sequence ID" value="KAI5428765.1"/>
    <property type="molecule type" value="Genomic_DNA"/>
</dbReference>
<name>A0A9D5B3E7_PEA</name>
<dbReference type="Gramene" id="Psat03G0367900-T1">
    <property type="protein sequence ID" value="KAI5428765.1"/>
    <property type="gene ID" value="KIW84_033679"/>
</dbReference>